<organism evidence="1 2">
    <name type="scientific">Aureobasidium pullulans</name>
    <name type="common">Black yeast</name>
    <name type="synonym">Pullularia pullulans</name>
    <dbReference type="NCBI Taxonomy" id="5580"/>
    <lineage>
        <taxon>Eukaryota</taxon>
        <taxon>Fungi</taxon>
        <taxon>Dikarya</taxon>
        <taxon>Ascomycota</taxon>
        <taxon>Pezizomycotina</taxon>
        <taxon>Dothideomycetes</taxon>
        <taxon>Dothideomycetidae</taxon>
        <taxon>Dothideales</taxon>
        <taxon>Saccotheciaceae</taxon>
        <taxon>Aureobasidium</taxon>
    </lineage>
</organism>
<dbReference type="PANTHER" id="PTHR35205">
    <property type="entry name" value="NB-ARC AND TPR DOMAIN PROTEIN"/>
    <property type="match status" value="1"/>
</dbReference>
<gene>
    <name evidence="1" type="ORF">D6C84_09756</name>
</gene>
<dbReference type="PANTHER" id="PTHR35205:SF1">
    <property type="entry name" value="ZU5 DOMAIN-CONTAINING PROTEIN"/>
    <property type="match status" value="1"/>
</dbReference>
<reference evidence="1 2" key="1">
    <citation type="submission" date="2018-10" db="EMBL/GenBank/DDBJ databases">
        <title>Fifty Aureobasidium pullulans genomes reveal a recombining polyextremotolerant generalist.</title>
        <authorList>
            <person name="Gostincar C."/>
            <person name="Turk M."/>
            <person name="Zajc J."/>
            <person name="Gunde-Cimerman N."/>
        </authorList>
    </citation>
    <scope>NUCLEOTIDE SEQUENCE [LARGE SCALE GENOMIC DNA]</scope>
    <source>
        <strain evidence="1 2">EXF-3403</strain>
    </source>
</reference>
<proteinExistence type="predicted"/>
<name>A0A4S9X4E7_AURPU</name>
<comment type="caution">
    <text evidence="1">The sequence shown here is derived from an EMBL/GenBank/DDBJ whole genome shotgun (WGS) entry which is preliminary data.</text>
</comment>
<dbReference type="InterPro" id="IPR011990">
    <property type="entry name" value="TPR-like_helical_dom_sf"/>
</dbReference>
<dbReference type="InterPro" id="IPR019734">
    <property type="entry name" value="TPR_rpt"/>
</dbReference>
<protein>
    <submittedName>
        <fullName evidence="1">Uncharacterized protein</fullName>
    </submittedName>
</protein>
<dbReference type="Pfam" id="PF13176">
    <property type="entry name" value="TPR_7"/>
    <property type="match status" value="1"/>
</dbReference>
<dbReference type="AlphaFoldDB" id="A0A4S9X4E7"/>
<accession>A0A4S9X4E7</accession>
<dbReference type="Proteomes" id="UP000310039">
    <property type="component" value="Unassembled WGS sequence"/>
</dbReference>
<dbReference type="Gene3D" id="1.25.40.10">
    <property type="entry name" value="Tetratricopeptide repeat domain"/>
    <property type="match status" value="1"/>
</dbReference>
<dbReference type="SUPFAM" id="SSF52540">
    <property type="entry name" value="P-loop containing nucleoside triphosphate hydrolases"/>
    <property type="match status" value="1"/>
</dbReference>
<dbReference type="InterPro" id="IPR027417">
    <property type="entry name" value="P-loop_NTPase"/>
</dbReference>
<dbReference type="Gene3D" id="3.40.50.300">
    <property type="entry name" value="P-loop containing nucleotide triphosphate hydrolases"/>
    <property type="match status" value="1"/>
</dbReference>
<evidence type="ECO:0000313" key="1">
    <source>
        <dbReference type="EMBL" id="THZ73191.1"/>
    </source>
</evidence>
<evidence type="ECO:0000313" key="2">
    <source>
        <dbReference type="Proteomes" id="UP000310039"/>
    </source>
</evidence>
<sequence length="566" mass="63582">MNADNEQSIQHSFENIANMQIPPLAASDVKSVLQWLANTKNSWLLVLDNCDNIETDFAGYIPSRGGSVIVTTRLTECQHLGVWENVDDLGQENAIQLLVRACGIKQEDQQAEWPHAKAVVDLLGQHALALVHAGAYIKKGFCDLQMYCQTFRAQASKLMEFKPIQQASRYKNVYTTFEISAATLASSEDVDSQTAIDLLGIFGLFDRENLEVVTFERASKFCLDFEKEEGLFWNAGAYQTSLSDSSSKTVADVANAFHDQNCVVSPENGSCDEIYHLDLWHLKHLRSTDLVGSIIASGFRAACVRLSELSIVRVDKKKILMHPLLHEWAKVRMPLAVRKQVYSKCLCILTLAMLETQHQQAEDRTLLHHIGACLDYRMENEIPLNVARALYILNNYLIQARSPGNASKWPVVLPLFNHIFLHFHPGSHTYTSKAKPLLQIRMFLLSAQRRLQELEPCAAEIAKSCSEHFPPNSIEVVSSYVHIAMMYQQNGRSQEAVSLLQSLLVVDTDDPPLDRKTRELIFHALATIHRENGDDQEVVSLLENIDYSNASLAMATTRRSSLCLSP</sequence>
<dbReference type="EMBL" id="QZBT01000261">
    <property type="protein sequence ID" value="THZ73191.1"/>
    <property type="molecule type" value="Genomic_DNA"/>
</dbReference>